<name>A0A517Z7L1_9PLAN</name>
<accession>A0A517Z7L1</accession>
<dbReference type="KEGG" id="mri:Mal4_27870"/>
<dbReference type="GO" id="GO:0008643">
    <property type="term" value="P:carbohydrate transport"/>
    <property type="evidence" value="ECO:0007669"/>
    <property type="project" value="InterPro"/>
</dbReference>
<dbReference type="InterPro" id="IPR052932">
    <property type="entry name" value="OprB_Porin"/>
</dbReference>
<dbReference type="Gene3D" id="2.40.160.180">
    <property type="entry name" value="Carbohydrate-selective porin OprB"/>
    <property type="match status" value="1"/>
</dbReference>
<organism evidence="3 4">
    <name type="scientific">Maioricimonas rarisocia</name>
    <dbReference type="NCBI Taxonomy" id="2528026"/>
    <lineage>
        <taxon>Bacteria</taxon>
        <taxon>Pseudomonadati</taxon>
        <taxon>Planctomycetota</taxon>
        <taxon>Planctomycetia</taxon>
        <taxon>Planctomycetales</taxon>
        <taxon>Planctomycetaceae</taxon>
        <taxon>Maioricimonas</taxon>
    </lineage>
</organism>
<dbReference type="AlphaFoldDB" id="A0A517Z7L1"/>
<evidence type="ECO:0000313" key="4">
    <source>
        <dbReference type="Proteomes" id="UP000320496"/>
    </source>
</evidence>
<dbReference type="Pfam" id="PF04966">
    <property type="entry name" value="OprB"/>
    <property type="match status" value="1"/>
</dbReference>
<evidence type="ECO:0000256" key="2">
    <source>
        <dbReference type="RuleBase" id="RU363072"/>
    </source>
</evidence>
<dbReference type="RefSeq" id="WP_145369739.1">
    <property type="nucleotide sequence ID" value="NZ_CP036275.1"/>
</dbReference>
<dbReference type="InterPro" id="IPR038673">
    <property type="entry name" value="OprB_sf"/>
</dbReference>
<dbReference type="Proteomes" id="UP000320496">
    <property type="component" value="Chromosome"/>
</dbReference>
<sequence>MKPSLIVTSLCVAASLGGASSQKTFAQADATAAPNAVWSQPVESCVDESDLISVGHWTSRQDAACDASDAGCDGSLPGHATSDDLWTRSHLGGDWGGLRSAMAGHGIIADISLTQFYQGVVNGGGERDFEYGGKLDYIFMLQGKQLGLNEGFMATIHAETRYGNDVILDAAGLAPVNAAMLYPEFDDTTAITGLQIMQAFSEEWAVTFGKFNAFDFINMVYPQTGRGVDGFMNVSTFLPMTVIRTVPLSFLGAGVVKLNDKRIQGSLLVYDNNNIPTTSGFDDLFDNGASLLGMYRVFTDIGGRPGSHGVLATWSSGTYTSLDRTGWTFVPTVGVVPDQDTGTWSVAYIMEQQLWADPGNAERNIGLISQWGLADPRTTPFDWSANIGLQGQGLIEHRPNDTAGLAWFYSGVSDDLKDLTSPLLPLQDVHGLEVYYNAAITPWFHLTADLQYVEPGLTRRNEAVIFGLRGKLDL</sequence>
<protein>
    <submittedName>
        <fullName evidence="3">Porin B</fullName>
    </submittedName>
</protein>
<reference evidence="3 4" key="1">
    <citation type="submission" date="2019-02" db="EMBL/GenBank/DDBJ databases">
        <title>Deep-cultivation of Planctomycetes and their phenomic and genomic characterization uncovers novel biology.</title>
        <authorList>
            <person name="Wiegand S."/>
            <person name="Jogler M."/>
            <person name="Boedeker C."/>
            <person name="Pinto D."/>
            <person name="Vollmers J."/>
            <person name="Rivas-Marin E."/>
            <person name="Kohn T."/>
            <person name="Peeters S.H."/>
            <person name="Heuer A."/>
            <person name="Rast P."/>
            <person name="Oberbeckmann S."/>
            <person name="Bunk B."/>
            <person name="Jeske O."/>
            <person name="Meyerdierks A."/>
            <person name="Storesund J.E."/>
            <person name="Kallscheuer N."/>
            <person name="Luecker S."/>
            <person name="Lage O.M."/>
            <person name="Pohl T."/>
            <person name="Merkel B.J."/>
            <person name="Hornburger P."/>
            <person name="Mueller R.-W."/>
            <person name="Bruemmer F."/>
            <person name="Labrenz M."/>
            <person name="Spormann A.M."/>
            <person name="Op den Camp H."/>
            <person name="Overmann J."/>
            <person name="Amann R."/>
            <person name="Jetten M.S.M."/>
            <person name="Mascher T."/>
            <person name="Medema M.H."/>
            <person name="Devos D.P."/>
            <person name="Kaster A.-K."/>
            <person name="Ovreas L."/>
            <person name="Rohde M."/>
            <person name="Galperin M.Y."/>
            <person name="Jogler C."/>
        </authorList>
    </citation>
    <scope>NUCLEOTIDE SEQUENCE [LARGE SCALE GENOMIC DNA]</scope>
    <source>
        <strain evidence="3 4">Mal4</strain>
    </source>
</reference>
<dbReference type="PANTHER" id="PTHR37944:SF1">
    <property type="entry name" value="PORIN B"/>
    <property type="match status" value="1"/>
</dbReference>
<dbReference type="GO" id="GO:0016020">
    <property type="term" value="C:membrane"/>
    <property type="evidence" value="ECO:0007669"/>
    <property type="project" value="InterPro"/>
</dbReference>
<gene>
    <name evidence="3" type="primary">oprB</name>
    <name evidence="3" type="ORF">Mal4_27870</name>
</gene>
<proteinExistence type="inferred from homology"/>
<evidence type="ECO:0000313" key="3">
    <source>
        <dbReference type="EMBL" id="QDU38460.1"/>
    </source>
</evidence>
<dbReference type="InterPro" id="IPR007049">
    <property type="entry name" value="Carb-sel_porin_OprB"/>
</dbReference>
<comment type="similarity">
    <text evidence="1 2">Belongs to the OprB family.</text>
</comment>
<evidence type="ECO:0000256" key="1">
    <source>
        <dbReference type="ARBA" id="ARBA00008769"/>
    </source>
</evidence>
<keyword evidence="4" id="KW-1185">Reference proteome</keyword>
<dbReference type="OrthoDB" id="177316at2"/>
<dbReference type="PANTHER" id="PTHR37944">
    <property type="entry name" value="PORIN B"/>
    <property type="match status" value="1"/>
</dbReference>
<dbReference type="GO" id="GO:0015288">
    <property type="term" value="F:porin activity"/>
    <property type="evidence" value="ECO:0007669"/>
    <property type="project" value="InterPro"/>
</dbReference>
<dbReference type="EMBL" id="CP036275">
    <property type="protein sequence ID" value="QDU38460.1"/>
    <property type="molecule type" value="Genomic_DNA"/>
</dbReference>